<keyword evidence="2" id="KW-0479">Metal-binding</keyword>
<gene>
    <name evidence="8" type="ORF">JKP88DRAFT_240843</name>
</gene>
<evidence type="ECO:0000256" key="6">
    <source>
        <dbReference type="SAM" id="MobiDB-lite"/>
    </source>
</evidence>
<keyword evidence="3" id="KW-0863">Zinc-finger</keyword>
<keyword evidence="9" id="KW-1185">Reference proteome</keyword>
<reference evidence="8" key="1">
    <citation type="submission" date="2021-02" db="EMBL/GenBank/DDBJ databases">
        <title>First Annotated Genome of the Yellow-green Alga Tribonema minus.</title>
        <authorList>
            <person name="Mahan K.M."/>
        </authorList>
    </citation>
    <scope>NUCLEOTIDE SEQUENCE</scope>
    <source>
        <strain evidence="8">UTEX B ZZ1240</strain>
    </source>
</reference>
<evidence type="ECO:0000256" key="2">
    <source>
        <dbReference type="ARBA" id="ARBA00022723"/>
    </source>
</evidence>
<evidence type="ECO:0000256" key="7">
    <source>
        <dbReference type="SAM" id="SignalP"/>
    </source>
</evidence>
<dbReference type="OrthoDB" id="1607513at2759"/>
<evidence type="ECO:0000256" key="3">
    <source>
        <dbReference type="ARBA" id="ARBA00022771"/>
    </source>
</evidence>
<comment type="subcellular location">
    <subcellularLocation>
        <location evidence="1">Nucleus</location>
    </subcellularLocation>
</comment>
<keyword evidence="4" id="KW-0862">Zinc</keyword>
<organism evidence="8 9">
    <name type="scientific">Tribonema minus</name>
    <dbReference type="NCBI Taxonomy" id="303371"/>
    <lineage>
        <taxon>Eukaryota</taxon>
        <taxon>Sar</taxon>
        <taxon>Stramenopiles</taxon>
        <taxon>Ochrophyta</taxon>
        <taxon>PX clade</taxon>
        <taxon>Xanthophyceae</taxon>
        <taxon>Tribonematales</taxon>
        <taxon>Tribonemataceae</taxon>
        <taxon>Tribonema</taxon>
    </lineage>
</organism>
<protein>
    <submittedName>
        <fullName evidence="8">Uncharacterized protein</fullName>
    </submittedName>
</protein>
<evidence type="ECO:0000256" key="1">
    <source>
        <dbReference type="ARBA" id="ARBA00004123"/>
    </source>
</evidence>
<dbReference type="SUPFAM" id="SSF53098">
    <property type="entry name" value="Ribonuclease H-like"/>
    <property type="match status" value="1"/>
</dbReference>
<feature type="signal peptide" evidence="7">
    <location>
        <begin position="1"/>
        <end position="21"/>
    </location>
</feature>
<feature type="region of interest" description="Disordered" evidence="6">
    <location>
        <begin position="179"/>
        <end position="200"/>
    </location>
</feature>
<keyword evidence="7" id="KW-0732">Signal</keyword>
<dbReference type="PANTHER" id="PTHR46481:SF10">
    <property type="entry name" value="ZINC FINGER BED DOMAIN-CONTAINING PROTEIN 39"/>
    <property type="match status" value="1"/>
</dbReference>
<dbReference type="PANTHER" id="PTHR46481">
    <property type="entry name" value="ZINC FINGER BED DOMAIN-CONTAINING PROTEIN 4"/>
    <property type="match status" value="1"/>
</dbReference>
<dbReference type="EMBL" id="JAFCMP010000112">
    <property type="protein sequence ID" value="KAG5186231.1"/>
    <property type="molecule type" value="Genomic_DNA"/>
</dbReference>
<evidence type="ECO:0000313" key="8">
    <source>
        <dbReference type="EMBL" id="KAG5186231.1"/>
    </source>
</evidence>
<proteinExistence type="predicted"/>
<dbReference type="Proteomes" id="UP000664859">
    <property type="component" value="Unassembled WGS sequence"/>
</dbReference>
<dbReference type="InterPro" id="IPR052035">
    <property type="entry name" value="ZnF_BED_domain_contain"/>
</dbReference>
<accession>A0A835Z2V7</accession>
<dbReference type="GO" id="GO:0008270">
    <property type="term" value="F:zinc ion binding"/>
    <property type="evidence" value="ECO:0007669"/>
    <property type="project" value="UniProtKB-KW"/>
</dbReference>
<evidence type="ECO:0000313" key="9">
    <source>
        <dbReference type="Proteomes" id="UP000664859"/>
    </source>
</evidence>
<feature type="chain" id="PRO_5032821811" evidence="7">
    <location>
        <begin position="22"/>
        <end position="1037"/>
    </location>
</feature>
<name>A0A835Z2V7_9STRA</name>
<evidence type="ECO:0000256" key="5">
    <source>
        <dbReference type="ARBA" id="ARBA00023242"/>
    </source>
</evidence>
<dbReference type="InterPro" id="IPR012337">
    <property type="entry name" value="RNaseH-like_sf"/>
</dbReference>
<keyword evidence="5" id="KW-0539">Nucleus</keyword>
<evidence type="ECO:0000256" key="4">
    <source>
        <dbReference type="ARBA" id="ARBA00022833"/>
    </source>
</evidence>
<dbReference type="GO" id="GO:0005634">
    <property type="term" value="C:nucleus"/>
    <property type="evidence" value="ECO:0007669"/>
    <property type="project" value="UniProtKB-SubCell"/>
</dbReference>
<dbReference type="AlphaFoldDB" id="A0A835Z2V7"/>
<comment type="caution">
    <text evidence="8">The sequence shown here is derived from an EMBL/GenBank/DDBJ whole genome shotgun (WGS) entry which is preliminary data.</text>
</comment>
<sequence length="1037" mass="114607">MLLLLLLVLSAASTLPPPALLQRSGVTERSVLARSGNCGSPLLLANMEAAAAAAAVDSDAAAAAAAAADEVVVVDEQEAALPAAAAGCNPPILWEDDDRLAPYTVVEREGSIYQYYVVVEHPTDSTKLLAFCKLLPIKMDARKRDIVHHREFDRASNSNLWNHLQATFPDLCAQLKQEKKDEKKDAGSGGTKAVVQQPRGQGTLDAWTQLAKNQAATNSEAVFLWGLVIFCAAQNISFAVCLSRRLNSLLQLAGCKYSLPTRYTFHKRLVEVYSHCCERLRATVQEAAAEVNDYNLGKKLPFLHLTCDFWTAKHQNQAYGTVVVAFINSQWEFCVRTLGTCSMGGTKTADRLARWMLFVLHKATGLKMDSVVSCTSDGASDMKALFTKEFTGNDWTHCMAHRLHLAVAAALGCGDKNAANVNVPARDLLNSVSKQNGAFTKSPKQLGELLRAQSVKPETTVKTRWGSVFVMYARLLRQRRAIGVYYRHLSRSEYKIHAKRFTDCGVLAQVVAILKPVHAYTKEIQRQDLCMAEAWNGLLKVYLPLLSDETVYKICDVSPNARPDATVDIRAKDLCTEAGSVLERLKAELDERFIKPELPCTTLAAIFFDPVAGASVLQFYSYVKARLSDAAAIVPQQPADAMYYQKARSLISDLLRRVVGVPAAVQSTSKRQKLGGCYGMLSLPQGLAGVAARGPVSATNYPYNRTRGVHLHIRQCLGSMDSKARGKAYRLQYDATCNPAEAQQLVQQAVLYAGDAVPSTVKLREDAAAIVMEERQRPRAPHFVLFKTHNKPTFDTLTSFLDDLGEVLSSVHVPCFDMRTTPRYLVYKKQIHNVGPRDYAVSTSNGLRTLWPLATDFFMPSNSFSQGISISSTISSTQRLQQRVEQQQLRHRSVDATYLQHRAQCERQHTELQGSVAEMQRAIAAERCSLSDLQQDKEAAVSRRHSVVQDLTSTHSTARQRLHLRNCVPSCRKRILDDDSLQQILNWYAEANRASACFSKYCRCLALLMGAAVVNACLPTNTIDIKTLFEAARQLAP</sequence>